<dbReference type="InterPro" id="IPR036271">
    <property type="entry name" value="Tet_transcr_reg_TetR-rel_C_sf"/>
</dbReference>
<dbReference type="PANTHER" id="PTHR30055">
    <property type="entry name" value="HTH-TYPE TRANSCRIPTIONAL REGULATOR RUTR"/>
    <property type="match status" value="1"/>
</dbReference>
<dbReference type="InterPro" id="IPR009057">
    <property type="entry name" value="Homeodomain-like_sf"/>
</dbReference>
<evidence type="ECO:0000313" key="7">
    <source>
        <dbReference type="Proteomes" id="UP001500212"/>
    </source>
</evidence>
<dbReference type="SUPFAM" id="SSF48498">
    <property type="entry name" value="Tetracyclin repressor-like, C-terminal domain"/>
    <property type="match status" value="1"/>
</dbReference>
<keyword evidence="2 4" id="KW-0238">DNA-binding</keyword>
<dbReference type="InterPro" id="IPR050109">
    <property type="entry name" value="HTH-type_TetR-like_transc_reg"/>
</dbReference>
<evidence type="ECO:0000313" key="6">
    <source>
        <dbReference type="EMBL" id="GAA4605772.1"/>
    </source>
</evidence>
<dbReference type="InterPro" id="IPR001647">
    <property type="entry name" value="HTH_TetR"/>
</dbReference>
<accession>A0ABP8TDZ4</accession>
<sequence>MRDANEPMTRAERRRRTEARILAAARARFAEVGYDRTTIRAVAAAAEVDPALVMQYFGDKKELFRRAVEVPPDEELPGDPAGLIDLLLSIVGVKLGELPQTSLPLLRSTFTHPEATERMRAAMTRQVGQASAAIPGEDAELRAALILAILFGVSTGRNLIELGPLRDATPEQITRLLRPCFEALTGHAPPGQAPPET</sequence>
<organism evidence="6 7">
    <name type="scientific">Actinoallomurus liliacearum</name>
    <dbReference type="NCBI Taxonomy" id="1080073"/>
    <lineage>
        <taxon>Bacteria</taxon>
        <taxon>Bacillati</taxon>
        <taxon>Actinomycetota</taxon>
        <taxon>Actinomycetes</taxon>
        <taxon>Streptosporangiales</taxon>
        <taxon>Thermomonosporaceae</taxon>
        <taxon>Actinoallomurus</taxon>
    </lineage>
</organism>
<dbReference type="Pfam" id="PF00440">
    <property type="entry name" value="TetR_N"/>
    <property type="match status" value="1"/>
</dbReference>
<dbReference type="PANTHER" id="PTHR30055:SF234">
    <property type="entry name" value="HTH-TYPE TRANSCRIPTIONAL REGULATOR BETI"/>
    <property type="match status" value="1"/>
</dbReference>
<reference evidence="7" key="1">
    <citation type="journal article" date="2019" name="Int. J. Syst. Evol. Microbiol.">
        <title>The Global Catalogue of Microorganisms (GCM) 10K type strain sequencing project: providing services to taxonomists for standard genome sequencing and annotation.</title>
        <authorList>
            <consortium name="The Broad Institute Genomics Platform"/>
            <consortium name="The Broad Institute Genome Sequencing Center for Infectious Disease"/>
            <person name="Wu L."/>
            <person name="Ma J."/>
        </authorList>
    </citation>
    <scope>NUCLEOTIDE SEQUENCE [LARGE SCALE GENOMIC DNA]</scope>
    <source>
        <strain evidence="7">JCM 17938</strain>
    </source>
</reference>
<dbReference type="SUPFAM" id="SSF46689">
    <property type="entry name" value="Homeodomain-like"/>
    <property type="match status" value="1"/>
</dbReference>
<keyword evidence="1" id="KW-0805">Transcription regulation</keyword>
<feature type="DNA-binding region" description="H-T-H motif" evidence="4">
    <location>
        <begin position="38"/>
        <end position="57"/>
    </location>
</feature>
<dbReference type="RefSeq" id="WP_345351919.1">
    <property type="nucleotide sequence ID" value="NZ_BAABHJ010000005.1"/>
</dbReference>
<dbReference type="PRINTS" id="PR00455">
    <property type="entry name" value="HTHTETR"/>
</dbReference>
<proteinExistence type="predicted"/>
<dbReference type="EMBL" id="BAABHJ010000005">
    <property type="protein sequence ID" value="GAA4605772.1"/>
    <property type="molecule type" value="Genomic_DNA"/>
</dbReference>
<dbReference type="PROSITE" id="PS50977">
    <property type="entry name" value="HTH_TETR_2"/>
    <property type="match status" value="1"/>
</dbReference>
<gene>
    <name evidence="6" type="ORF">GCM10023195_20280</name>
</gene>
<protein>
    <submittedName>
        <fullName evidence="6">TetR family transcriptional regulator</fullName>
    </submittedName>
</protein>
<evidence type="ECO:0000256" key="4">
    <source>
        <dbReference type="PROSITE-ProRule" id="PRU00335"/>
    </source>
</evidence>
<evidence type="ECO:0000259" key="5">
    <source>
        <dbReference type="PROSITE" id="PS50977"/>
    </source>
</evidence>
<dbReference type="InterPro" id="IPR041678">
    <property type="entry name" value="TetR_C_16"/>
</dbReference>
<comment type="caution">
    <text evidence="6">The sequence shown here is derived from an EMBL/GenBank/DDBJ whole genome shotgun (WGS) entry which is preliminary data.</text>
</comment>
<feature type="domain" description="HTH tetR-type" evidence="5">
    <location>
        <begin position="15"/>
        <end position="75"/>
    </location>
</feature>
<dbReference type="Pfam" id="PF17920">
    <property type="entry name" value="TetR_C_16"/>
    <property type="match status" value="1"/>
</dbReference>
<evidence type="ECO:0000256" key="2">
    <source>
        <dbReference type="ARBA" id="ARBA00023125"/>
    </source>
</evidence>
<dbReference type="Proteomes" id="UP001500212">
    <property type="component" value="Unassembled WGS sequence"/>
</dbReference>
<keyword evidence="7" id="KW-1185">Reference proteome</keyword>
<keyword evidence="3" id="KW-0804">Transcription</keyword>
<evidence type="ECO:0000256" key="1">
    <source>
        <dbReference type="ARBA" id="ARBA00023015"/>
    </source>
</evidence>
<evidence type="ECO:0000256" key="3">
    <source>
        <dbReference type="ARBA" id="ARBA00023163"/>
    </source>
</evidence>
<dbReference type="Gene3D" id="1.10.357.10">
    <property type="entry name" value="Tetracycline Repressor, domain 2"/>
    <property type="match status" value="1"/>
</dbReference>
<name>A0ABP8TDZ4_9ACTN</name>